<dbReference type="Proteomes" id="UP000604117">
    <property type="component" value="Unassembled WGS sequence"/>
</dbReference>
<evidence type="ECO:0008006" key="3">
    <source>
        <dbReference type="Google" id="ProtNLM"/>
    </source>
</evidence>
<reference evidence="1 2" key="1">
    <citation type="submission" date="2021-01" db="EMBL/GenBank/DDBJ databases">
        <title>Whole genome shotgun sequence of Asanoa siamensis NBRC 107932.</title>
        <authorList>
            <person name="Komaki H."/>
            <person name="Tamura T."/>
        </authorList>
    </citation>
    <scope>NUCLEOTIDE SEQUENCE [LARGE SCALE GENOMIC DNA]</scope>
    <source>
        <strain evidence="1 2">NBRC 107932</strain>
    </source>
</reference>
<name>A0ABQ4CQX1_9ACTN</name>
<evidence type="ECO:0000313" key="1">
    <source>
        <dbReference type="EMBL" id="GIF73388.1"/>
    </source>
</evidence>
<dbReference type="Pfam" id="PF01804">
    <property type="entry name" value="Penicil_amidase"/>
    <property type="match status" value="1"/>
</dbReference>
<organism evidence="1 2">
    <name type="scientific">Asanoa siamensis</name>
    <dbReference type="NCBI Taxonomy" id="926357"/>
    <lineage>
        <taxon>Bacteria</taxon>
        <taxon>Bacillati</taxon>
        <taxon>Actinomycetota</taxon>
        <taxon>Actinomycetes</taxon>
        <taxon>Micromonosporales</taxon>
        <taxon>Micromonosporaceae</taxon>
        <taxon>Asanoa</taxon>
    </lineage>
</organism>
<dbReference type="Gene3D" id="1.10.1400.10">
    <property type="match status" value="1"/>
</dbReference>
<dbReference type="SUPFAM" id="SSF56235">
    <property type="entry name" value="N-terminal nucleophile aminohydrolases (Ntn hydrolases)"/>
    <property type="match status" value="1"/>
</dbReference>
<sequence length="234" mass="25232">MLWRGRFVGNVLDRPVRRISPALPVAPDFHAVLALRRLLVDFEARRGVGRSGIDFFAVPGIADAAERRDYLVLLSLREALALAASDTFAAAFGNSTNQVDYRWGKLHRITLPSPLGAPYTVPSAGNRFTSPLPGLPGIPIDGGYNVPDVSGHPLRADAPDRFTVGLVPARRFVATATAAGWRSVSSLPGGVSEDLGGPFEQNLLRGWLTDDTYPIRSQARDLVGAVHSVTLFRP</sequence>
<protein>
    <recommendedName>
        <fullName evidence="3">Penicillin amidase</fullName>
    </recommendedName>
</protein>
<dbReference type="InterPro" id="IPR002692">
    <property type="entry name" value="S45"/>
</dbReference>
<accession>A0ABQ4CQX1</accession>
<gene>
    <name evidence="1" type="ORF">Asi02nite_29060</name>
</gene>
<dbReference type="EMBL" id="BONE01000020">
    <property type="protein sequence ID" value="GIF73388.1"/>
    <property type="molecule type" value="Genomic_DNA"/>
</dbReference>
<proteinExistence type="predicted"/>
<keyword evidence="2" id="KW-1185">Reference proteome</keyword>
<dbReference type="InterPro" id="IPR043147">
    <property type="entry name" value="Penicillin_amidase_A-knob"/>
</dbReference>
<comment type="caution">
    <text evidence="1">The sequence shown here is derived from an EMBL/GenBank/DDBJ whole genome shotgun (WGS) entry which is preliminary data.</text>
</comment>
<dbReference type="Gene3D" id="3.60.20.10">
    <property type="entry name" value="Glutamine Phosphoribosylpyrophosphate, subunit 1, domain 1"/>
    <property type="match status" value="1"/>
</dbReference>
<evidence type="ECO:0000313" key="2">
    <source>
        <dbReference type="Proteomes" id="UP000604117"/>
    </source>
</evidence>
<dbReference type="InterPro" id="IPR029055">
    <property type="entry name" value="Ntn_hydrolases_N"/>
</dbReference>